<dbReference type="InterPro" id="IPR029058">
    <property type="entry name" value="AB_hydrolase_fold"/>
</dbReference>
<protein>
    <submittedName>
        <fullName evidence="5">Alpha/beta hydrolase</fullName>
    </submittedName>
</protein>
<name>A0AAU8BS73_9VIBR</name>
<dbReference type="PANTHER" id="PTHR48081">
    <property type="entry name" value="AB HYDROLASE SUPERFAMILY PROTEIN C4A8.06C"/>
    <property type="match status" value="1"/>
</dbReference>
<gene>
    <name evidence="5" type="ORF">PG915_17165</name>
</gene>
<organism evidence="5">
    <name type="scientific">Vibrio chaetopteri</name>
    <dbReference type="NCBI Taxonomy" id="3016528"/>
    <lineage>
        <taxon>Bacteria</taxon>
        <taxon>Pseudomonadati</taxon>
        <taxon>Pseudomonadota</taxon>
        <taxon>Gammaproteobacteria</taxon>
        <taxon>Vibrionales</taxon>
        <taxon>Vibrionaceae</taxon>
        <taxon>Vibrio</taxon>
    </lineage>
</organism>
<sequence>MMKRYVTKTVTTLSLAGLMTASAVASVTMEKRQVPTPAGVSSSFAAIVDQKVYSMGIPTPSTTEEWLTAREMFDAPQAKVAIEAAERLGVNYERKSFAGVDTYFVTPKNVDSQYQDRWLVHIHGGAFVFGGDDAALREAIWMADGLNAKVISVNYRQPPEHPFPAAIDDAVAVWKELMKTQPAEKTAIFGTSAGGNLTLATTLKLKELELPLPGALFAGTPATDLKETSDSWITLQGLDPLGSRDGLIEAAFDVYAGETPLDNPLLSPVYGDVHDFPPTILISGTRDLLLSDTVRMHRTLRANNVDAELHIYDGQSHGDYIQGLIHDFPESDDAMAELSRFFENHLK</sequence>
<evidence type="ECO:0000256" key="3">
    <source>
        <dbReference type="SAM" id="SignalP"/>
    </source>
</evidence>
<dbReference type="KEGG" id="vck:PG915_17165"/>
<reference evidence="5" key="1">
    <citation type="submission" date="2023-01" db="EMBL/GenBank/DDBJ databases">
        <title>Vibrio sp. CB1-14 genome sequencing.</title>
        <authorList>
            <person name="Otstavnykh N."/>
            <person name="Isaeva M."/>
            <person name="Meleshko D."/>
        </authorList>
    </citation>
    <scope>NUCLEOTIDE SEQUENCE</scope>
    <source>
        <strain evidence="5">CB1-14</strain>
    </source>
</reference>
<dbReference type="EMBL" id="CP115921">
    <property type="protein sequence ID" value="XCD18503.1"/>
    <property type="molecule type" value="Genomic_DNA"/>
</dbReference>
<dbReference type="SUPFAM" id="SSF53474">
    <property type="entry name" value="alpha/beta-Hydrolases"/>
    <property type="match status" value="1"/>
</dbReference>
<dbReference type="InterPro" id="IPR013094">
    <property type="entry name" value="AB_hydrolase_3"/>
</dbReference>
<dbReference type="AlphaFoldDB" id="A0AAU8BS73"/>
<feature type="chain" id="PRO_5043683737" evidence="3">
    <location>
        <begin position="26"/>
        <end position="347"/>
    </location>
</feature>
<keyword evidence="3" id="KW-0732">Signal</keyword>
<dbReference type="RefSeq" id="WP_353499646.1">
    <property type="nucleotide sequence ID" value="NZ_CP115921.1"/>
</dbReference>
<dbReference type="PANTHER" id="PTHR48081:SF30">
    <property type="entry name" value="ACETYL-HYDROLASE LIPR-RELATED"/>
    <property type="match status" value="1"/>
</dbReference>
<dbReference type="InterPro" id="IPR050300">
    <property type="entry name" value="GDXG_lipolytic_enzyme"/>
</dbReference>
<feature type="domain" description="Alpha/beta hydrolase fold-3" evidence="4">
    <location>
        <begin position="119"/>
        <end position="318"/>
    </location>
</feature>
<dbReference type="Gene3D" id="3.40.50.1820">
    <property type="entry name" value="alpha/beta hydrolase"/>
    <property type="match status" value="1"/>
</dbReference>
<evidence type="ECO:0000256" key="1">
    <source>
        <dbReference type="ARBA" id="ARBA00010515"/>
    </source>
</evidence>
<evidence type="ECO:0000256" key="2">
    <source>
        <dbReference type="ARBA" id="ARBA00022801"/>
    </source>
</evidence>
<feature type="signal peptide" evidence="3">
    <location>
        <begin position="1"/>
        <end position="25"/>
    </location>
</feature>
<dbReference type="GO" id="GO:0004806">
    <property type="term" value="F:triacylglycerol lipase activity"/>
    <property type="evidence" value="ECO:0007669"/>
    <property type="project" value="TreeGrafter"/>
</dbReference>
<accession>A0AAU8BS73</accession>
<proteinExistence type="inferred from homology"/>
<dbReference type="Pfam" id="PF07859">
    <property type="entry name" value="Abhydrolase_3"/>
    <property type="match status" value="1"/>
</dbReference>
<keyword evidence="2 5" id="KW-0378">Hydrolase</keyword>
<comment type="similarity">
    <text evidence="1">Belongs to the 'GDXG' lipolytic enzyme family.</text>
</comment>
<evidence type="ECO:0000313" key="5">
    <source>
        <dbReference type="EMBL" id="XCD18503.1"/>
    </source>
</evidence>
<evidence type="ECO:0000259" key="4">
    <source>
        <dbReference type="Pfam" id="PF07859"/>
    </source>
</evidence>